<feature type="domain" description="Snf2 ATP coupling" evidence="4">
    <location>
        <begin position="89"/>
        <end position="187"/>
    </location>
</feature>
<evidence type="ECO:0000259" key="4">
    <source>
        <dbReference type="SMART" id="SM01314"/>
    </source>
</evidence>
<evidence type="ECO:0000256" key="1">
    <source>
        <dbReference type="ARBA" id="ARBA00004123"/>
    </source>
</evidence>
<dbReference type="InterPro" id="IPR029295">
    <property type="entry name" value="SnAC"/>
</dbReference>
<name>A0ABC8RT35_9AQUA</name>
<feature type="compositionally biased region" description="Basic and acidic residues" evidence="3">
    <location>
        <begin position="1081"/>
        <end position="1093"/>
    </location>
</feature>
<dbReference type="EMBL" id="CAUOFW020001613">
    <property type="protein sequence ID" value="CAK9146730.1"/>
    <property type="molecule type" value="Genomic_DNA"/>
</dbReference>
<dbReference type="Pfam" id="PF14619">
    <property type="entry name" value="SnAC"/>
    <property type="match status" value="1"/>
</dbReference>
<organism evidence="5 6">
    <name type="scientific">Ilex paraguariensis</name>
    <name type="common">yerba mate</name>
    <dbReference type="NCBI Taxonomy" id="185542"/>
    <lineage>
        <taxon>Eukaryota</taxon>
        <taxon>Viridiplantae</taxon>
        <taxon>Streptophyta</taxon>
        <taxon>Embryophyta</taxon>
        <taxon>Tracheophyta</taxon>
        <taxon>Spermatophyta</taxon>
        <taxon>Magnoliopsida</taxon>
        <taxon>eudicotyledons</taxon>
        <taxon>Gunneridae</taxon>
        <taxon>Pentapetalae</taxon>
        <taxon>asterids</taxon>
        <taxon>campanulids</taxon>
        <taxon>Aquifoliales</taxon>
        <taxon>Aquifoliaceae</taxon>
        <taxon>Ilex</taxon>
    </lineage>
</organism>
<gene>
    <name evidence="5" type="ORF">ILEXP_LOCUS14598</name>
</gene>
<evidence type="ECO:0000313" key="5">
    <source>
        <dbReference type="EMBL" id="CAK9146730.1"/>
    </source>
</evidence>
<feature type="region of interest" description="Disordered" evidence="3">
    <location>
        <begin position="914"/>
        <end position="939"/>
    </location>
</feature>
<feature type="compositionally biased region" description="Polar residues" evidence="3">
    <location>
        <begin position="235"/>
        <end position="248"/>
    </location>
</feature>
<evidence type="ECO:0000256" key="3">
    <source>
        <dbReference type="SAM" id="MobiDB-lite"/>
    </source>
</evidence>
<feature type="region of interest" description="Disordered" evidence="3">
    <location>
        <begin position="227"/>
        <end position="281"/>
    </location>
</feature>
<feature type="region of interest" description="Disordered" evidence="3">
    <location>
        <begin position="508"/>
        <end position="575"/>
    </location>
</feature>
<feature type="non-terminal residue" evidence="5">
    <location>
        <position position="1327"/>
    </location>
</feature>
<dbReference type="PANTHER" id="PTHR10799">
    <property type="entry name" value="SNF2/RAD54 HELICASE FAMILY"/>
    <property type="match status" value="1"/>
</dbReference>
<feature type="compositionally biased region" description="Polar residues" evidence="3">
    <location>
        <begin position="1005"/>
        <end position="1016"/>
    </location>
</feature>
<feature type="region of interest" description="Disordered" evidence="3">
    <location>
        <begin position="343"/>
        <end position="417"/>
    </location>
</feature>
<dbReference type="SMART" id="SM01314">
    <property type="entry name" value="SnAC"/>
    <property type="match status" value="1"/>
</dbReference>
<evidence type="ECO:0000256" key="2">
    <source>
        <dbReference type="ARBA" id="ARBA00023242"/>
    </source>
</evidence>
<accession>A0ABC8RT35</accession>
<protein>
    <recommendedName>
        <fullName evidence="4">Snf2 ATP coupling domain-containing protein</fullName>
    </recommendedName>
</protein>
<reference evidence="5 6" key="1">
    <citation type="submission" date="2024-02" db="EMBL/GenBank/DDBJ databases">
        <authorList>
            <person name="Vignale AGUSTIN F."/>
            <person name="Sosa J E."/>
            <person name="Modenutti C."/>
        </authorList>
    </citation>
    <scope>NUCLEOTIDE SEQUENCE [LARGE SCALE GENOMIC DNA]</scope>
</reference>
<sequence length="1327" mass="141616">MAPNALGKVQSVEEQVRAAAEHKLGVANQSITAGFFDNNTSAEDRREYLESLFRECKKEEHTPVLDDDALNYLIARSESEIDIFESVDKQRREEELATWRMLTSGHETNCSDPVSLLPSRLLTYEELKPFYEAMKISEVPKPGLVSNAGIKRKSENLGGLDTQQYGRGKRAREVRNYEEQWSEEEFEKMCQVDSPGSPKVKEEVMEKSLPTVVSGSIMAIGETEAPAPAPIKLPQQPSVEPPTQQSKEVTPPSKRGRGRPKRVTTVVTPSPMVLPVPSGASNVDVVKVSSSPTVSSPDSLSTSSTVKSITGTSHQFGVFIPPSSQSISPLSSMVPVSQSIAIPCPSPSVQVKGRGRKTQSGAEMPRRRGKKQSTTPPTVPVLPAPAGTGTELGSQRGVVSSSSSASAPDSVSASPTVKDISKVAEPISPIVLVPPAPSGTSKMDIGSQRGPVFCSPVVSATSAMTGICGTVDALGLGNASSSKPIPPLPSVAHGAQSILPSHSVPEQVEIQGSKGQSRVVAPSRRGKRQDPVTPVIPPDVLSNQHPQSNEPPQKKSRVSGVRKAITTRSMRDNEDQKLTNVIHAQLCEAPNPDGLAGENSNLTEKSDISVHNTQQTSTSATNNVASWSQEKKSAYSENKVDASLEIKNGKISTENEASQSLADLTVEQVHAADAKVFTPGINKVSHETPSTEPKIDGVLGSSREDAPALTASNNTFIEVTVKQNLDDKTSLASSTSGRTPVCDFPVEKCGGHFEKEGGGNAEEEKTHVMGKSVAPKPVVCEPESKETDKEHCHDKCGENIEAQKLTDIAQVQACQVHISDGFTGPDSKSIKQSDYSLQNKQETNPLAAIDFAFMSLGKKSTHVEVQEVDATTKSQDRILSTEIETSQSCVEVVSEQVYTADIKDAAAVIKEVPCETSSSEAVIDESSRSEGGDAPNFPVSSNTLIEVTVNQSLNNKADPSLSTLGSNPVCDLLMCQSQSEMEDGERVEDEKNSVMGEPIAPKPNLSRSEGQTTDKSQCNEEKNPVMDESVGPKPQFSESEGQRTDKSHCNEKGGEDEAEKLEDIVQAQACEVHAPAGSARQDSKSSELSDYHAQCRQEATSGAVTDAAAISLIEEPAYLEVQVNAPVISKDGNLSTESEVSQTCEDLATEQSNTGDLTPAITEAPCEAPLSETKINESLTTEGRVVQAVPLPSNTTIEVTANQSSDNEIHSGLSTSEMAPVCVLPVEKCESQSGKEGARVLPNIVLDKSGSPKPDICELESERKDVVSVLDIDDSKQLIDESIGCGSDTARDVPISSKSLIEAPVFEISVDRSEDQSGKVDLEKQEN</sequence>
<dbReference type="Proteomes" id="UP001642360">
    <property type="component" value="Unassembled WGS sequence"/>
</dbReference>
<dbReference type="GO" id="GO:0005634">
    <property type="term" value="C:nucleus"/>
    <property type="evidence" value="ECO:0007669"/>
    <property type="project" value="UniProtKB-SubCell"/>
</dbReference>
<comment type="subcellular location">
    <subcellularLocation>
        <location evidence="1">Nucleus</location>
    </subcellularLocation>
</comment>
<feature type="region of interest" description="Disordered" evidence="3">
    <location>
        <begin position="979"/>
        <end position="1093"/>
    </location>
</feature>
<proteinExistence type="predicted"/>
<keyword evidence="2" id="KW-0539">Nucleus</keyword>
<feature type="compositionally biased region" description="Basic and acidic residues" evidence="3">
    <location>
        <begin position="1040"/>
        <end position="1055"/>
    </location>
</feature>
<evidence type="ECO:0000313" key="6">
    <source>
        <dbReference type="Proteomes" id="UP001642360"/>
    </source>
</evidence>
<feature type="compositionally biased region" description="Polar residues" evidence="3">
    <location>
        <begin position="541"/>
        <end position="551"/>
    </location>
</feature>
<keyword evidence="6" id="KW-1185">Reference proteome</keyword>
<feature type="compositionally biased region" description="Low complexity" evidence="3">
    <location>
        <begin position="398"/>
        <end position="415"/>
    </location>
</feature>
<comment type="caution">
    <text evidence="5">The sequence shown here is derived from an EMBL/GenBank/DDBJ whole genome shotgun (WGS) entry which is preliminary data.</text>
</comment>